<organism evidence="1">
    <name type="scientific">Culex pipiens</name>
    <name type="common">House mosquito</name>
    <dbReference type="NCBI Taxonomy" id="7175"/>
    <lineage>
        <taxon>Eukaryota</taxon>
        <taxon>Metazoa</taxon>
        <taxon>Ecdysozoa</taxon>
        <taxon>Arthropoda</taxon>
        <taxon>Hexapoda</taxon>
        <taxon>Insecta</taxon>
        <taxon>Pterygota</taxon>
        <taxon>Neoptera</taxon>
        <taxon>Endopterygota</taxon>
        <taxon>Diptera</taxon>
        <taxon>Nematocera</taxon>
        <taxon>Culicoidea</taxon>
        <taxon>Culicidae</taxon>
        <taxon>Culicinae</taxon>
        <taxon>Culicini</taxon>
        <taxon>Culex</taxon>
        <taxon>Culex</taxon>
    </lineage>
</organism>
<evidence type="ECO:0000313" key="1">
    <source>
        <dbReference type="EMBL" id="CAG6571540.1"/>
    </source>
</evidence>
<accession>A0A8D8NNF1</accession>
<sequence length="111" mass="12337">MLDGRSAPASSRRVPASSRRKIANLQVRAERSWTNMLAGRSPTCKFPRSEAGRTCSTEGRHLEVPAERRWTNMIDVRSSTIEFSPRSWPIPFKFPLISPGIALRNGNGGSL</sequence>
<dbReference type="AlphaFoldDB" id="A0A8D8NNF1"/>
<proteinExistence type="predicted"/>
<dbReference type="EMBL" id="HBUE01180528">
    <property type="protein sequence ID" value="CAG6519987.1"/>
    <property type="molecule type" value="Transcribed_RNA"/>
</dbReference>
<dbReference type="EMBL" id="HBUE01180525">
    <property type="protein sequence ID" value="CAG6519976.1"/>
    <property type="molecule type" value="Transcribed_RNA"/>
</dbReference>
<dbReference type="EMBL" id="HBUE01286129">
    <property type="protein sequence ID" value="CAG6571540.1"/>
    <property type="molecule type" value="Transcribed_RNA"/>
</dbReference>
<reference evidence="1" key="1">
    <citation type="submission" date="2021-05" db="EMBL/GenBank/DDBJ databases">
        <authorList>
            <person name="Alioto T."/>
            <person name="Alioto T."/>
            <person name="Gomez Garrido J."/>
        </authorList>
    </citation>
    <scope>NUCLEOTIDE SEQUENCE</scope>
</reference>
<name>A0A8D8NNF1_CULPI</name>
<dbReference type="EMBL" id="HBUE01286132">
    <property type="protein sequence ID" value="CAG6571551.1"/>
    <property type="molecule type" value="Transcribed_RNA"/>
</dbReference>
<protein>
    <submittedName>
        <fullName evidence="1">(northern house mosquito) hypothetical protein</fullName>
    </submittedName>
</protein>